<sequence>MASNGGRTRQSAHVSVNRTSVVCKKSYGSCRLNITSSKNIEKVERRFQTFEEEARQHKALSESLDVIEARNVVSSNREIALKDLAFVTAATQDHLEEAYKSYGDYHLNITSSKNIEKVEQRFQALEEETRKLKPLLESLDVIEPKNVVSSVREVALKDLAFVTAATRDHLGEAYKCVSSTNCGTS</sequence>
<evidence type="ECO:0000313" key="2">
    <source>
        <dbReference type="Proteomes" id="UP000274131"/>
    </source>
</evidence>
<reference evidence="3" key="1">
    <citation type="submission" date="2017-02" db="UniProtKB">
        <authorList>
            <consortium name="WormBaseParasite"/>
        </authorList>
    </citation>
    <scope>IDENTIFICATION</scope>
</reference>
<proteinExistence type="predicted"/>
<name>A0A0N4VQW4_ENTVE</name>
<dbReference type="Proteomes" id="UP000274131">
    <property type="component" value="Unassembled WGS sequence"/>
</dbReference>
<dbReference type="EMBL" id="UXUI01015260">
    <property type="protein sequence ID" value="VDD97809.1"/>
    <property type="molecule type" value="Genomic_DNA"/>
</dbReference>
<accession>A0A0N4VQW4</accession>
<organism evidence="3">
    <name type="scientific">Enterobius vermicularis</name>
    <name type="common">Human pinworm</name>
    <dbReference type="NCBI Taxonomy" id="51028"/>
    <lineage>
        <taxon>Eukaryota</taxon>
        <taxon>Metazoa</taxon>
        <taxon>Ecdysozoa</taxon>
        <taxon>Nematoda</taxon>
        <taxon>Chromadorea</taxon>
        <taxon>Rhabditida</taxon>
        <taxon>Spirurina</taxon>
        <taxon>Oxyuridomorpha</taxon>
        <taxon>Oxyuroidea</taxon>
        <taxon>Oxyuridae</taxon>
        <taxon>Enterobius</taxon>
    </lineage>
</organism>
<protein>
    <submittedName>
        <fullName evidence="3">Tubulin-specific chaperone A</fullName>
    </submittedName>
</protein>
<keyword evidence="2" id="KW-1185">Reference proteome</keyword>
<dbReference type="WBParaSite" id="EVEC_0001342101-mRNA-1">
    <property type="protein sequence ID" value="EVEC_0001342101-mRNA-1"/>
    <property type="gene ID" value="EVEC_0001342101"/>
</dbReference>
<evidence type="ECO:0000313" key="3">
    <source>
        <dbReference type="WBParaSite" id="EVEC_0001342101-mRNA-1"/>
    </source>
</evidence>
<reference evidence="1 2" key="2">
    <citation type="submission" date="2018-10" db="EMBL/GenBank/DDBJ databases">
        <authorList>
            <consortium name="Pathogen Informatics"/>
        </authorList>
    </citation>
    <scope>NUCLEOTIDE SEQUENCE [LARGE SCALE GENOMIC DNA]</scope>
</reference>
<gene>
    <name evidence="1" type="ORF">EVEC_LOCUS12560</name>
</gene>
<dbReference type="AlphaFoldDB" id="A0A0N4VQW4"/>
<evidence type="ECO:0000313" key="1">
    <source>
        <dbReference type="EMBL" id="VDD97809.1"/>
    </source>
</evidence>